<protein>
    <submittedName>
        <fullName evidence="2">Uncharacterized protein</fullName>
    </submittedName>
</protein>
<dbReference type="OMA" id="NTEWPRM"/>
<dbReference type="STRING" id="47427.A0A2H3CCK4"/>
<sequence>MPLLGAKTAPAKFTGKYDSVKKFIRQYKQMCAVYNVSDKEKCRRIVDYCSTRVTRFIEALDSFVDEKWNQLEMDILTYYDAELNESRYLVSDLDQLTDDWRKKGMNNLKRFKAYEVEFLTIANWLRHKGKITQDEQHTKFWYGRNKKLRESVEARYLAAHPGYDPRKVIPRNEISKIVYGIFTRDRFDADLTARKSKHRKRKRKNLLKISDSDSSTTDSQSESDTETSSTSESNRDSKRDHWKQRKKKQKKKKKPKSESDE</sequence>
<name>A0A2H3CCK4_ARMGA</name>
<keyword evidence="3" id="KW-1185">Reference proteome</keyword>
<reference evidence="3" key="1">
    <citation type="journal article" date="2017" name="Nat. Ecol. Evol.">
        <title>Genome expansion and lineage-specific genetic innovations in the forest pathogenic fungi Armillaria.</title>
        <authorList>
            <person name="Sipos G."/>
            <person name="Prasanna A.N."/>
            <person name="Walter M.C."/>
            <person name="O'Connor E."/>
            <person name="Balint B."/>
            <person name="Krizsan K."/>
            <person name="Kiss B."/>
            <person name="Hess J."/>
            <person name="Varga T."/>
            <person name="Slot J."/>
            <person name="Riley R."/>
            <person name="Boka B."/>
            <person name="Rigling D."/>
            <person name="Barry K."/>
            <person name="Lee J."/>
            <person name="Mihaltcheva S."/>
            <person name="LaButti K."/>
            <person name="Lipzen A."/>
            <person name="Waldron R."/>
            <person name="Moloney N.M."/>
            <person name="Sperisen C."/>
            <person name="Kredics L."/>
            <person name="Vagvoelgyi C."/>
            <person name="Patrignani A."/>
            <person name="Fitzpatrick D."/>
            <person name="Nagy I."/>
            <person name="Doyle S."/>
            <person name="Anderson J.B."/>
            <person name="Grigoriev I.V."/>
            <person name="Gueldener U."/>
            <person name="Muensterkoetter M."/>
            <person name="Nagy L.G."/>
        </authorList>
    </citation>
    <scope>NUCLEOTIDE SEQUENCE [LARGE SCALE GENOMIC DNA]</scope>
    <source>
        <strain evidence="3">Ar21-2</strain>
    </source>
</reference>
<organism evidence="2 3">
    <name type="scientific">Armillaria gallica</name>
    <name type="common">Bulbous honey fungus</name>
    <name type="synonym">Armillaria bulbosa</name>
    <dbReference type="NCBI Taxonomy" id="47427"/>
    <lineage>
        <taxon>Eukaryota</taxon>
        <taxon>Fungi</taxon>
        <taxon>Dikarya</taxon>
        <taxon>Basidiomycota</taxon>
        <taxon>Agaricomycotina</taxon>
        <taxon>Agaricomycetes</taxon>
        <taxon>Agaricomycetidae</taxon>
        <taxon>Agaricales</taxon>
        <taxon>Marasmiineae</taxon>
        <taxon>Physalacriaceae</taxon>
        <taxon>Armillaria</taxon>
    </lineage>
</organism>
<feature type="non-terminal residue" evidence="2">
    <location>
        <position position="261"/>
    </location>
</feature>
<gene>
    <name evidence="2" type="ORF">ARMGADRAFT_855307</name>
</gene>
<accession>A0A2H3CCK4</accession>
<evidence type="ECO:0000256" key="1">
    <source>
        <dbReference type="SAM" id="MobiDB-lite"/>
    </source>
</evidence>
<evidence type="ECO:0000313" key="3">
    <source>
        <dbReference type="Proteomes" id="UP000217790"/>
    </source>
</evidence>
<proteinExistence type="predicted"/>
<dbReference type="EMBL" id="KZ293740">
    <property type="protein sequence ID" value="PBK80805.1"/>
    <property type="molecule type" value="Genomic_DNA"/>
</dbReference>
<dbReference type="InParanoid" id="A0A2H3CCK4"/>
<dbReference type="OrthoDB" id="2961286at2759"/>
<feature type="region of interest" description="Disordered" evidence="1">
    <location>
        <begin position="194"/>
        <end position="261"/>
    </location>
</feature>
<feature type="compositionally biased region" description="Low complexity" evidence="1">
    <location>
        <begin position="212"/>
        <end position="232"/>
    </location>
</feature>
<dbReference type="Proteomes" id="UP000217790">
    <property type="component" value="Unassembled WGS sequence"/>
</dbReference>
<evidence type="ECO:0000313" key="2">
    <source>
        <dbReference type="EMBL" id="PBK80805.1"/>
    </source>
</evidence>
<feature type="compositionally biased region" description="Basic residues" evidence="1">
    <location>
        <begin position="194"/>
        <end position="206"/>
    </location>
</feature>
<feature type="compositionally biased region" description="Basic residues" evidence="1">
    <location>
        <begin position="240"/>
        <end position="255"/>
    </location>
</feature>
<dbReference type="AlphaFoldDB" id="A0A2H3CCK4"/>